<evidence type="ECO:0000313" key="14">
    <source>
        <dbReference type="Proteomes" id="UP000290545"/>
    </source>
</evidence>
<dbReference type="InterPro" id="IPR008969">
    <property type="entry name" value="CarboxyPept-like_regulatory"/>
</dbReference>
<dbReference type="Pfam" id="PF13715">
    <property type="entry name" value="CarbopepD_reg_2"/>
    <property type="match status" value="1"/>
</dbReference>
<evidence type="ECO:0000256" key="3">
    <source>
        <dbReference type="ARBA" id="ARBA00022452"/>
    </source>
</evidence>
<dbReference type="PROSITE" id="PS52016">
    <property type="entry name" value="TONB_DEPENDENT_REC_3"/>
    <property type="match status" value="1"/>
</dbReference>
<dbReference type="OrthoDB" id="1094723at2"/>
<dbReference type="Gene3D" id="2.40.170.20">
    <property type="entry name" value="TonB-dependent receptor, beta-barrel domain"/>
    <property type="match status" value="1"/>
</dbReference>
<evidence type="ECO:0000256" key="11">
    <source>
        <dbReference type="RuleBase" id="RU003357"/>
    </source>
</evidence>
<keyword evidence="14" id="KW-1185">Reference proteome</keyword>
<evidence type="ECO:0000256" key="10">
    <source>
        <dbReference type="PROSITE-ProRule" id="PRU01360"/>
    </source>
</evidence>
<dbReference type="Proteomes" id="UP000290545">
    <property type="component" value="Unassembled WGS sequence"/>
</dbReference>
<sequence length="1255" mass="139308">MLKTAYSLKHDVPFSQLYYPGQPASGRTYPVATQQGMSKGVKIFCIMKLLSVFLLAACLSVSARPLAQEVTVSVKNVSLKEVLTEVERQTGIYFAAPVNVLARSRPVTVSVTNMSLQAFLAKVLKEQPILYRLEENTVFLSANTLVSLHADNVGYTALFREITRQTGYLFKYDEETLNKAGNINIDVTAKPVNEVLDRFLKAKGYKYEVSGKTITVREAPVITAEALYGAANAAASLIKGRVTDARTAEPVEGASVVVKGAKQGTTTDKQGLFSISVNPGAVLVISSLGFITSEITVGSITFLNIKLSVSVESMKDIVVTGMYNRKASTFTGSTTTFSQEELVKVSNQNIIQSLKNLDPAFQVLDNIQFGSDPNRMPDIQLRGQSGFPDLNGEYGTNPNLPLFILDGFETSLQKIIDLDPYRVKSATILKDAAAKAIYGARAANGIVVIETIRPAAGKLQITYNGSLNMEAPDLSSYNLTNATEKLQVEDAANIYYSVYPTEQASLLKRRSEVASLVERGVNTDWLAQPVRMGVGQRHSLRLEGGDAYLRYGVDLMYNNVTGAMKGSDRRTTSGAIDLLYRVKNFSFSNVLTVGANRADNSPYGDFQRYTLMNPYYPKTDANGIIQPLISTNVVRLPLGFNTTVLTPLQFLTTTDQVLNPLYNATIGTKDFSNYTDITNNFNVEWSLKKGFIVRGRLGYNKQLTSADQFLPANHTTFYTWTSEALKYRRGRYTKSNGESSYINGNLSLNYTRTFGKHQVFANGGYDISERKGDNQTYIVEGFPSEDIDYLSAGFQFSQDNKRPVGSPSVVRDLGLFGAVNYSWNDRFLADLSYRASESSQFGANNRWGSFWSAGAGWNLHNEKLFSQLGFIQQLRIRGSTGYTGSQGFSSYMSYATYSYIFGDVYANGNGAKLISLANPELRWQQKRDNNIGIDLSLFNKVDVRADYYIGYTDGLITDITLPPSAGFATYKANLGKTQNEGIELRLNYKVFSNPKKRNSLSVFATLAHNKNTLKEISNSLDTWNDKRDAESSVTGTVSYVDSSSRNVLTNRPKVRYVVNQSMNAIWAVPSMGIDPATGAEVYKKRDGSLTTKWDPADQVVAGDNLPKFNGNFGFNFILNGWQLSSSFMYRLGGQMYNQTLVDKVENANIYQNVDKRVLTSRWRKPGDISFFKNVADYGLTQPSTRFVMDWNMLTFSSLNLSYDLDKFPAVRQLGFRRLRIGAAANDLFTWSSVQVERGTAYPFARRFSFSLQAMF</sequence>
<evidence type="ECO:0000259" key="12">
    <source>
        <dbReference type="SMART" id="SM00965"/>
    </source>
</evidence>
<accession>A0A4Q1DBP7</accession>
<dbReference type="InterPro" id="IPR000531">
    <property type="entry name" value="Beta-barrel_TonB"/>
</dbReference>
<dbReference type="SUPFAM" id="SSF56935">
    <property type="entry name" value="Porins"/>
    <property type="match status" value="1"/>
</dbReference>
<evidence type="ECO:0000256" key="1">
    <source>
        <dbReference type="ARBA" id="ARBA00004571"/>
    </source>
</evidence>
<dbReference type="Pfam" id="PF00593">
    <property type="entry name" value="TonB_dep_Rec_b-barrel"/>
    <property type="match status" value="1"/>
</dbReference>
<evidence type="ECO:0000313" key="13">
    <source>
        <dbReference type="EMBL" id="RXK86904.1"/>
    </source>
</evidence>
<dbReference type="SMART" id="SM00965">
    <property type="entry name" value="STN"/>
    <property type="match status" value="2"/>
</dbReference>
<evidence type="ECO:0000256" key="2">
    <source>
        <dbReference type="ARBA" id="ARBA00022448"/>
    </source>
</evidence>
<feature type="domain" description="Secretin/TonB short N-terminal" evidence="12">
    <location>
        <begin position="168"/>
        <end position="219"/>
    </location>
</feature>
<keyword evidence="2 10" id="KW-0813">Transport</keyword>
<evidence type="ECO:0000256" key="4">
    <source>
        <dbReference type="ARBA" id="ARBA00022496"/>
    </source>
</evidence>
<keyword evidence="4" id="KW-0406">Ion transport</keyword>
<dbReference type="InterPro" id="IPR036942">
    <property type="entry name" value="Beta-barrel_TonB_sf"/>
</dbReference>
<feature type="domain" description="Secretin/TonB short N-terminal" evidence="12">
    <location>
        <begin position="92"/>
        <end position="143"/>
    </location>
</feature>
<dbReference type="NCBIfam" id="TIGR04056">
    <property type="entry name" value="OMP_RagA_SusC"/>
    <property type="match status" value="1"/>
</dbReference>
<reference evidence="13 14" key="1">
    <citation type="submission" date="2019-01" db="EMBL/GenBank/DDBJ databases">
        <title>Filimonas sp. strain TTM-71.</title>
        <authorList>
            <person name="Chen W.-M."/>
        </authorList>
    </citation>
    <scope>NUCLEOTIDE SEQUENCE [LARGE SCALE GENOMIC DNA]</scope>
    <source>
        <strain evidence="13 14">TTM-71</strain>
    </source>
</reference>
<evidence type="ECO:0000256" key="8">
    <source>
        <dbReference type="ARBA" id="ARBA00023136"/>
    </source>
</evidence>
<dbReference type="InterPro" id="IPR037066">
    <property type="entry name" value="Plug_dom_sf"/>
</dbReference>
<evidence type="ECO:0000256" key="5">
    <source>
        <dbReference type="ARBA" id="ARBA00022692"/>
    </source>
</evidence>
<keyword evidence="8 10" id="KW-0472">Membrane</keyword>
<dbReference type="InterPro" id="IPR023996">
    <property type="entry name" value="TonB-dep_OMP_SusC/RagA"/>
</dbReference>
<dbReference type="GO" id="GO:0006826">
    <property type="term" value="P:iron ion transport"/>
    <property type="evidence" value="ECO:0007669"/>
    <property type="project" value="UniProtKB-KW"/>
</dbReference>
<dbReference type="Pfam" id="PF07715">
    <property type="entry name" value="Plug"/>
    <property type="match status" value="1"/>
</dbReference>
<keyword evidence="3 10" id="KW-1134">Transmembrane beta strand</keyword>
<keyword evidence="7 11" id="KW-0798">TonB box</keyword>
<evidence type="ECO:0000256" key="7">
    <source>
        <dbReference type="ARBA" id="ARBA00023077"/>
    </source>
</evidence>
<dbReference type="InterPro" id="IPR011662">
    <property type="entry name" value="Secretin/TonB_short_N"/>
</dbReference>
<dbReference type="SUPFAM" id="SSF49464">
    <property type="entry name" value="Carboxypeptidase regulatory domain-like"/>
    <property type="match status" value="1"/>
</dbReference>
<name>A0A4Q1DBP7_9BACT</name>
<keyword evidence="9 10" id="KW-0998">Cell outer membrane</keyword>
<keyword evidence="4" id="KW-0410">Iron transport</keyword>
<comment type="subcellular location">
    <subcellularLocation>
        <location evidence="1 10">Cell outer membrane</location>
        <topology evidence="1 10">Multi-pass membrane protein</topology>
    </subcellularLocation>
</comment>
<proteinExistence type="inferred from homology"/>
<dbReference type="EMBL" id="SDHZ01000001">
    <property type="protein sequence ID" value="RXK86904.1"/>
    <property type="molecule type" value="Genomic_DNA"/>
</dbReference>
<comment type="caution">
    <text evidence="13">The sequence shown here is derived from an EMBL/GenBank/DDBJ whole genome shotgun (WGS) entry which is preliminary data.</text>
</comment>
<protein>
    <submittedName>
        <fullName evidence="13">SusC/RagA family TonB-linked outer membrane protein</fullName>
    </submittedName>
</protein>
<dbReference type="Gene3D" id="2.60.40.1120">
    <property type="entry name" value="Carboxypeptidase-like, regulatory domain"/>
    <property type="match status" value="1"/>
</dbReference>
<gene>
    <name evidence="13" type="ORF">ESB13_08970</name>
</gene>
<keyword evidence="6" id="KW-0408">Iron</keyword>
<dbReference type="Gene3D" id="2.170.130.10">
    <property type="entry name" value="TonB-dependent receptor, plug domain"/>
    <property type="match status" value="1"/>
</dbReference>
<evidence type="ECO:0000256" key="9">
    <source>
        <dbReference type="ARBA" id="ARBA00023237"/>
    </source>
</evidence>
<dbReference type="GO" id="GO:0009279">
    <property type="term" value="C:cell outer membrane"/>
    <property type="evidence" value="ECO:0007669"/>
    <property type="project" value="UniProtKB-SubCell"/>
</dbReference>
<comment type="similarity">
    <text evidence="10 11">Belongs to the TonB-dependent receptor family.</text>
</comment>
<evidence type="ECO:0000256" key="6">
    <source>
        <dbReference type="ARBA" id="ARBA00023004"/>
    </source>
</evidence>
<organism evidence="13 14">
    <name type="scientific">Filimonas effusa</name>
    <dbReference type="NCBI Taxonomy" id="2508721"/>
    <lineage>
        <taxon>Bacteria</taxon>
        <taxon>Pseudomonadati</taxon>
        <taxon>Bacteroidota</taxon>
        <taxon>Chitinophagia</taxon>
        <taxon>Chitinophagales</taxon>
        <taxon>Chitinophagaceae</taxon>
        <taxon>Filimonas</taxon>
    </lineage>
</organism>
<dbReference type="InterPro" id="IPR039426">
    <property type="entry name" value="TonB-dep_rcpt-like"/>
</dbReference>
<keyword evidence="5 10" id="KW-0812">Transmembrane</keyword>
<dbReference type="AlphaFoldDB" id="A0A4Q1DBP7"/>
<dbReference type="InterPro" id="IPR012910">
    <property type="entry name" value="Plug_dom"/>
</dbReference>